<evidence type="ECO:0000256" key="1">
    <source>
        <dbReference type="ARBA" id="ARBA00022448"/>
    </source>
</evidence>
<evidence type="ECO:0000256" key="2">
    <source>
        <dbReference type="ARBA" id="ARBA00022737"/>
    </source>
</evidence>
<dbReference type="Gene3D" id="3.40.50.300">
    <property type="entry name" value="P-loop containing nucleotide triphosphate hydrolases"/>
    <property type="match status" value="2"/>
</dbReference>
<dbReference type="CDD" id="cd03215">
    <property type="entry name" value="ABC_Carb_Monos_II"/>
    <property type="match status" value="1"/>
</dbReference>
<dbReference type="PROSITE" id="PS50893">
    <property type="entry name" value="ABC_TRANSPORTER_2"/>
    <property type="match status" value="2"/>
</dbReference>
<dbReference type="GO" id="GO:0005524">
    <property type="term" value="F:ATP binding"/>
    <property type="evidence" value="ECO:0007669"/>
    <property type="project" value="UniProtKB-KW"/>
</dbReference>
<feature type="domain" description="ABC transporter" evidence="5">
    <location>
        <begin position="271"/>
        <end position="530"/>
    </location>
</feature>
<dbReference type="EMBL" id="BMPF01000005">
    <property type="protein sequence ID" value="GGL42065.1"/>
    <property type="molecule type" value="Genomic_DNA"/>
</dbReference>
<organism evidence="6 7">
    <name type="scientific">Halarchaeum grantii</name>
    <dbReference type="NCBI Taxonomy" id="1193105"/>
    <lineage>
        <taxon>Archaea</taxon>
        <taxon>Methanobacteriati</taxon>
        <taxon>Methanobacteriota</taxon>
        <taxon>Stenosarchaea group</taxon>
        <taxon>Halobacteria</taxon>
        <taxon>Halobacteriales</taxon>
        <taxon>Halobacteriaceae</taxon>
    </lineage>
</organism>
<dbReference type="InterPro" id="IPR017871">
    <property type="entry name" value="ABC_transporter-like_CS"/>
</dbReference>
<dbReference type="InterPro" id="IPR050107">
    <property type="entry name" value="ABC_carbohydrate_import_ATPase"/>
</dbReference>
<evidence type="ECO:0000313" key="7">
    <source>
        <dbReference type="Proteomes" id="UP000628840"/>
    </source>
</evidence>
<proteinExistence type="predicted"/>
<evidence type="ECO:0000256" key="4">
    <source>
        <dbReference type="ARBA" id="ARBA00022840"/>
    </source>
</evidence>
<keyword evidence="7" id="KW-1185">Reference proteome</keyword>
<comment type="caution">
    <text evidence="6">The sequence shown here is derived from an EMBL/GenBank/DDBJ whole genome shotgun (WGS) entry which is preliminary data.</text>
</comment>
<dbReference type="Proteomes" id="UP000628840">
    <property type="component" value="Unassembled WGS sequence"/>
</dbReference>
<dbReference type="AlphaFoldDB" id="A0A830FFI1"/>
<dbReference type="InterPro" id="IPR003593">
    <property type="entry name" value="AAA+_ATPase"/>
</dbReference>
<dbReference type="PROSITE" id="PS00211">
    <property type="entry name" value="ABC_TRANSPORTER_1"/>
    <property type="match status" value="1"/>
</dbReference>
<dbReference type="InterPro" id="IPR027417">
    <property type="entry name" value="P-loop_NTPase"/>
</dbReference>
<gene>
    <name evidence="6" type="primary">rbsA</name>
    <name evidence="6" type="ORF">GCM10009037_26990</name>
</gene>
<dbReference type="SUPFAM" id="SSF52540">
    <property type="entry name" value="P-loop containing nucleoside triphosphate hydrolases"/>
    <property type="match status" value="2"/>
</dbReference>
<dbReference type="InterPro" id="IPR003439">
    <property type="entry name" value="ABC_transporter-like_ATP-bd"/>
</dbReference>
<evidence type="ECO:0000259" key="5">
    <source>
        <dbReference type="PROSITE" id="PS50893"/>
    </source>
</evidence>
<dbReference type="PANTHER" id="PTHR43790:SF9">
    <property type="entry name" value="GALACTOFURANOSE TRANSPORTER ATP-BINDING PROTEIN YTFR"/>
    <property type="match status" value="1"/>
</dbReference>
<dbReference type="CDD" id="cd03216">
    <property type="entry name" value="ABC_Carb_Monos_I"/>
    <property type="match status" value="1"/>
</dbReference>
<dbReference type="OrthoDB" id="18209at2157"/>
<keyword evidence="4 6" id="KW-0067">ATP-binding</keyword>
<evidence type="ECO:0000256" key="3">
    <source>
        <dbReference type="ARBA" id="ARBA00022741"/>
    </source>
</evidence>
<dbReference type="PANTHER" id="PTHR43790">
    <property type="entry name" value="CARBOHYDRATE TRANSPORT ATP-BINDING PROTEIN MG119-RELATED"/>
    <property type="match status" value="1"/>
</dbReference>
<sequence>MSTGTDPSTRAEARDSEAAPRFRVADIRKEFTNVVALDDVNFEIGTGEVVGLVGENGAGKSTLLNILSGIYQQDSGSIHVDGSEVDISDPRAASHHGIAIVHQEHNVIPNLTGYENLFLEQFPDYSNAGVLDTDTLKREGAEVLDTLGIDLDLTKRVSGYSFSDRQMLSIAKAFTETVHTDHPVILLDEPTAGLEEDGRDLLFDRINELRDHASFVFVSHELDEVLEVSDRIYVLRDGKIVNHLPVEDATEDNLQQSMVGREVSEEYYRSSRQRDVGEAETVFSVSNLSREDRFDSVSFDVREGEILGICGVMGSGKSALGRVLSGVDDADEGEIAVDGSSIELGSVSRMFDAGVGYVPKERQSEGTLLYQPLRVNVSLPSLGTDVVADKIPGLGAVPWLIDFDKEDEMAEDVIDQLNVKTPSIETPLVQLSGGNQQKVVLGKNLQGDISTLVMDNVTRGIDVGAKEEVYDILRDLADDDVAMVFIADELPELIGMSNRIAVMRDGEVVDVVDAPAGDKPTESELIQKMI</sequence>
<keyword evidence="1" id="KW-0813">Transport</keyword>
<dbReference type="GO" id="GO:0016887">
    <property type="term" value="F:ATP hydrolysis activity"/>
    <property type="evidence" value="ECO:0007669"/>
    <property type="project" value="InterPro"/>
</dbReference>
<accession>A0A830FFI1</accession>
<keyword evidence="3" id="KW-0547">Nucleotide-binding</keyword>
<dbReference type="SMART" id="SM00382">
    <property type="entry name" value="AAA"/>
    <property type="match status" value="2"/>
</dbReference>
<feature type="domain" description="ABC transporter" evidence="5">
    <location>
        <begin position="22"/>
        <end position="262"/>
    </location>
</feature>
<evidence type="ECO:0000313" key="6">
    <source>
        <dbReference type="EMBL" id="GGL42065.1"/>
    </source>
</evidence>
<dbReference type="Pfam" id="PF00005">
    <property type="entry name" value="ABC_tran"/>
    <property type="match status" value="2"/>
</dbReference>
<keyword evidence="2" id="KW-0677">Repeat</keyword>
<name>A0A830FFI1_9EURY</name>
<protein>
    <submittedName>
        <fullName evidence="6">D-ribose transporter ATP-binding protein</fullName>
    </submittedName>
</protein>
<reference evidence="6 7" key="1">
    <citation type="journal article" date="2019" name="Int. J. Syst. Evol. Microbiol.">
        <title>The Global Catalogue of Microorganisms (GCM) 10K type strain sequencing project: providing services to taxonomists for standard genome sequencing and annotation.</title>
        <authorList>
            <consortium name="The Broad Institute Genomics Platform"/>
            <consortium name="The Broad Institute Genome Sequencing Center for Infectious Disease"/>
            <person name="Wu L."/>
            <person name="Ma J."/>
        </authorList>
    </citation>
    <scope>NUCLEOTIDE SEQUENCE [LARGE SCALE GENOMIC DNA]</scope>
    <source>
        <strain evidence="6 7">JCM 19585</strain>
    </source>
</reference>
<dbReference type="RefSeq" id="WP_188884209.1">
    <property type="nucleotide sequence ID" value="NZ_BMPF01000005.1"/>
</dbReference>